<dbReference type="AlphaFoldDB" id="A0A7D8YXF9"/>
<dbReference type="InterPro" id="IPR010730">
    <property type="entry name" value="HET"/>
</dbReference>
<dbReference type="Proteomes" id="UP000481288">
    <property type="component" value="Unassembled WGS sequence"/>
</dbReference>
<dbReference type="InterPro" id="IPR052895">
    <property type="entry name" value="HetReg/Transcr_Mod"/>
</dbReference>
<evidence type="ECO:0000313" key="2">
    <source>
        <dbReference type="EMBL" id="TVY45701.1"/>
    </source>
</evidence>
<dbReference type="PANTHER" id="PTHR24148">
    <property type="entry name" value="ANKYRIN REPEAT DOMAIN-CONTAINING PROTEIN 39 HOMOLOG-RELATED"/>
    <property type="match status" value="1"/>
</dbReference>
<proteinExistence type="predicted"/>
<sequence length="628" mass="71407">MGKAQHQYQPLEKNGTIRILKLEPGKQGDPLIGTLEAVPIDSTVSYEALSYVWAEPGPPDNAYEILIRNGDNDEALLVLRGGSIVAALHNLRLPDRPRRIWTDQCCINQDDLVERSKQVQFMNMIYRNAAHVLVWLGLDTEKEAVSAFSLVRELDEIFRSHSVDIPSSNSDVAKLLMHVRENQKALQALTDRNWFRRGWIVQEIGTNTPATMHWGDATVDWHTLASVCERLNNFHHLRSELGISTSDISFLYRRFIEPDENTHHANRFSFIYELQRARHLNFSDDRDRVFAFLGHYSIRSLHPLGCGPVSIMADYTKTVEQSYIDVAVRVLRQNSAAACIILAAIQHPSSSLPSSRVQTNMSLEAWLKDEHKLPSWVPDWRRSEGIILAEPICPHRAHSDSIAKIEILEEDDLVLRVHGVEIDTVEACSPRLCSKDFYGKKIPDQPLTMIEQLWHELCKKERFNLDDTYRNGQIAFFAFMQTLSNGCVQDSGHKSIPYHQVPDSVWLRKAARYIVETLGASEDVSEEVRIAAEVTEPESENWCRWATSASDGRIFARTRSGYYVLGPAALETGDVVCVLFGSKVPFCLRPMGKRYLLVGECYVHGLMKGEAMDMLTQNKLYEKDFNIV</sequence>
<dbReference type="Pfam" id="PF06985">
    <property type="entry name" value="HET"/>
    <property type="match status" value="1"/>
</dbReference>
<dbReference type="EMBL" id="QGMG01001655">
    <property type="protein sequence ID" value="TVY45701.1"/>
    <property type="molecule type" value="Genomic_DNA"/>
</dbReference>
<dbReference type="OrthoDB" id="2288928at2759"/>
<accession>A0A7D8YXF9</accession>
<reference evidence="2 3" key="1">
    <citation type="submission" date="2018-05" db="EMBL/GenBank/DDBJ databases">
        <title>Whole genome sequencing for identification of molecular markers to develop diagnostic detection tools for the regulated plant pathogen Lachnellula willkommii.</title>
        <authorList>
            <person name="Giroux E."/>
            <person name="Bilodeau G."/>
        </authorList>
    </citation>
    <scope>NUCLEOTIDE SEQUENCE [LARGE SCALE GENOMIC DNA]</scope>
    <source>
        <strain evidence="2 3">CBS 625.97</strain>
    </source>
</reference>
<keyword evidence="3" id="KW-1185">Reference proteome</keyword>
<protein>
    <submittedName>
        <fullName evidence="2">Heterokaryon incompatibility protein 6,OR allele</fullName>
    </submittedName>
</protein>
<organism evidence="2 3">
    <name type="scientific">Lachnellula cervina</name>
    <dbReference type="NCBI Taxonomy" id="1316786"/>
    <lineage>
        <taxon>Eukaryota</taxon>
        <taxon>Fungi</taxon>
        <taxon>Dikarya</taxon>
        <taxon>Ascomycota</taxon>
        <taxon>Pezizomycotina</taxon>
        <taxon>Leotiomycetes</taxon>
        <taxon>Helotiales</taxon>
        <taxon>Lachnaceae</taxon>
        <taxon>Lachnellula</taxon>
    </lineage>
</organism>
<comment type="caution">
    <text evidence="2">The sequence shown here is derived from an EMBL/GenBank/DDBJ whole genome shotgun (WGS) entry which is preliminary data.</text>
</comment>
<name>A0A7D8YXF9_9HELO</name>
<evidence type="ECO:0000313" key="3">
    <source>
        <dbReference type="Proteomes" id="UP000481288"/>
    </source>
</evidence>
<feature type="domain" description="Heterokaryon incompatibility" evidence="1">
    <location>
        <begin position="46"/>
        <end position="203"/>
    </location>
</feature>
<dbReference type="PANTHER" id="PTHR24148:SF64">
    <property type="entry name" value="HETEROKARYON INCOMPATIBILITY DOMAIN-CONTAINING PROTEIN"/>
    <property type="match status" value="1"/>
</dbReference>
<dbReference type="Pfam" id="PF26639">
    <property type="entry name" value="Het-6_barrel"/>
    <property type="match status" value="1"/>
</dbReference>
<gene>
    <name evidence="2" type="primary">het-6_11</name>
    <name evidence="2" type="ORF">LCER1_G008602</name>
</gene>
<evidence type="ECO:0000259" key="1">
    <source>
        <dbReference type="Pfam" id="PF06985"/>
    </source>
</evidence>